<sequence>MGARSDPKHPLAGAGEAIARGEYAAAEQILDAWDPEEPNDQSIRAILQTAAVTGRGDFNRAIAIGIAAAAAHPEGSGNTLRTAEALLSRGHYGQSDHPLDDFARSYDLAIRARDSRRTWLGDSVAPILTAVKASALATDIDRAWRLTQEVPDGTALAYEAHDVRLRRESAILAATMGRFETAQAVAEALGDPFVSHTVAGWEAFSEDRLHDAEEAWLRAWDCAPDDTSRLQTAAALAPLGGALPDLDSLSGDYSVAIERIRTIHAVMSSDENMSLLRVRATDSEELTILLAERLAAQGQATDAAAVLEAGGARWNHPLMMRMAAARYASAGDYEKAHDVAATALSLGGATWAGRLETLMIQFDSLESLGEFSRSLAVAREMVTLAPGNLTIRWALVHSLVRAGGIHDAWRALTYQGKPVDPRDAADARTWIGLAAECDDSPEFVQRSLEMMRAWQHEPDVVGVFLVQIYRGLSRHEREVADADIRELHKAPTNSRRRTLKTRSSDRSLSMKMTSLAR</sequence>
<reference evidence="2 3" key="1">
    <citation type="submission" date="2019-07" db="EMBL/GenBank/DDBJ databases">
        <title>Microlunatus dokdonensis sp. nov. isolated from the rhizospheric soil of the wild plant Elymus tsukushiensis.</title>
        <authorList>
            <person name="Ghim S.-Y."/>
            <person name="Hwang Y.-J."/>
            <person name="Son J.-S."/>
            <person name="Shin J.-H."/>
        </authorList>
    </citation>
    <scope>NUCLEOTIDE SEQUENCE [LARGE SCALE GENOMIC DNA]</scope>
    <source>
        <strain evidence="2 3">KUDC0627</strain>
    </source>
</reference>
<dbReference type="SUPFAM" id="SSF48452">
    <property type="entry name" value="TPR-like"/>
    <property type="match status" value="1"/>
</dbReference>
<protein>
    <recommendedName>
        <fullName evidence="4">Tetratricopeptide repeat-containing protein</fullName>
    </recommendedName>
</protein>
<evidence type="ECO:0000313" key="3">
    <source>
        <dbReference type="Proteomes" id="UP000319263"/>
    </source>
</evidence>
<dbReference type="RefSeq" id="WP_143985369.1">
    <property type="nucleotide sequence ID" value="NZ_CP041692.1"/>
</dbReference>
<evidence type="ECO:0008006" key="4">
    <source>
        <dbReference type="Google" id="ProtNLM"/>
    </source>
</evidence>
<dbReference type="KEGG" id="mik:FOE78_05230"/>
<dbReference type="AlphaFoldDB" id="A0A516PW29"/>
<name>A0A516PW29_9ACTN</name>
<feature type="compositionally biased region" description="Polar residues" evidence="1">
    <location>
        <begin position="506"/>
        <end position="517"/>
    </location>
</feature>
<dbReference type="OrthoDB" id="5140156at2"/>
<proteinExistence type="predicted"/>
<evidence type="ECO:0000256" key="1">
    <source>
        <dbReference type="SAM" id="MobiDB-lite"/>
    </source>
</evidence>
<feature type="region of interest" description="Disordered" evidence="1">
    <location>
        <begin position="488"/>
        <end position="517"/>
    </location>
</feature>
<keyword evidence="3" id="KW-1185">Reference proteome</keyword>
<organism evidence="2 3">
    <name type="scientific">Microlunatus elymi</name>
    <dbReference type="NCBI Taxonomy" id="2596828"/>
    <lineage>
        <taxon>Bacteria</taxon>
        <taxon>Bacillati</taxon>
        <taxon>Actinomycetota</taxon>
        <taxon>Actinomycetes</taxon>
        <taxon>Propionibacteriales</taxon>
        <taxon>Propionibacteriaceae</taxon>
        <taxon>Microlunatus</taxon>
    </lineage>
</organism>
<dbReference type="Proteomes" id="UP000319263">
    <property type="component" value="Chromosome"/>
</dbReference>
<dbReference type="EMBL" id="CP041692">
    <property type="protein sequence ID" value="QDP95396.1"/>
    <property type="molecule type" value="Genomic_DNA"/>
</dbReference>
<evidence type="ECO:0000313" key="2">
    <source>
        <dbReference type="EMBL" id="QDP95396.1"/>
    </source>
</evidence>
<accession>A0A516PW29</accession>
<gene>
    <name evidence="2" type="ORF">FOE78_05230</name>
</gene>
<dbReference type="InterPro" id="IPR011990">
    <property type="entry name" value="TPR-like_helical_dom_sf"/>
</dbReference>
<dbReference type="Gene3D" id="1.25.40.10">
    <property type="entry name" value="Tetratricopeptide repeat domain"/>
    <property type="match status" value="1"/>
</dbReference>